<evidence type="ECO:0000313" key="2">
    <source>
        <dbReference type="Proteomes" id="UP000637774"/>
    </source>
</evidence>
<sequence length="87" mass="9597">MHEKAVSFDWQDLVRRVQALAASVELPAPAPLTDWQPAAELVAELNTYRWLAVRWQAVPELAELQASPQACGPLVYALLTHLAQGHA</sequence>
<proteinExistence type="predicted"/>
<dbReference type="Proteomes" id="UP000637774">
    <property type="component" value="Unassembled WGS sequence"/>
</dbReference>
<name>A0ABQ2AGT6_9BACT</name>
<accession>A0ABQ2AGT6</accession>
<keyword evidence="2" id="KW-1185">Reference proteome</keyword>
<evidence type="ECO:0000313" key="1">
    <source>
        <dbReference type="EMBL" id="GGH91390.1"/>
    </source>
</evidence>
<organism evidence="1 2">
    <name type="scientific">Hymenobacter frigidus</name>
    <dbReference type="NCBI Taxonomy" id="1524095"/>
    <lineage>
        <taxon>Bacteria</taxon>
        <taxon>Pseudomonadati</taxon>
        <taxon>Bacteroidota</taxon>
        <taxon>Cytophagia</taxon>
        <taxon>Cytophagales</taxon>
        <taxon>Hymenobacteraceae</taxon>
        <taxon>Hymenobacter</taxon>
    </lineage>
</organism>
<protein>
    <submittedName>
        <fullName evidence="1">Uncharacterized protein</fullName>
    </submittedName>
</protein>
<dbReference type="EMBL" id="BMGY01000072">
    <property type="protein sequence ID" value="GGH91390.1"/>
    <property type="molecule type" value="Genomic_DNA"/>
</dbReference>
<comment type="caution">
    <text evidence="1">The sequence shown here is derived from an EMBL/GenBank/DDBJ whole genome shotgun (WGS) entry which is preliminary data.</text>
</comment>
<reference evidence="2" key="1">
    <citation type="journal article" date="2019" name="Int. J. Syst. Evol. Microbiol.">
        <title>The Global Catalogue of Microorganisms (GCM) 10K type strain sequencing project: providing services to taxonomists for standard genome sequencing and annotation.</title>
        <authorList>
            <consortium name="The Broad Institute Genomics Platform"/>
            <consortium name="The Broad Institute Genome Sequencing Center for Infectious Disease"/>
            <person name="Wu L."/>
            <person name="Ma J."/>
        </authorList>
    </citation>
    <scope>NUCLEOTIDE SEQUENCE [LARGE SCALE GENOMIC DNA]</scope>
    <source>
        <strain evidence="2">CGMCC 1.14966</strain>
    </source>
</reference>
<gene>
    <name evidence="1" type="ORF">GCM10011495_39390</name>
</gene>